<gene>
    <name evidence="1" type="ORF">N5D41_11535</name>
</gene>
<dbReference type="RefSeq" id="WP_279836813.1">
    <property type="nucleotide sequence ID" value="NZ_JAOCDH010000012.1"/>
</dbReference>
<feature type="non-terminal residue" evidence="1">
    <location>
        <position position="400"/>
    </location>
</feature>
<dbReference type="InterPro" id="IPR012334">
    <property type="entry name" value="Pectin_lyas_fold"/>
</dbReference>
<reference evidence="1" key="1">
    <citation type="submission" date="2022-09" db="EMBL/GenBank/DDBJ databases">
        <title>Intensive care unit water sources are persistently colonized with multi-drug resistant bacteria and are the site of extensive horizontal gene transfer of antibiotic resistance genes.</title>
        <authorList>
            <person name="Diorio-Toth L."/>
        </authorList>
    </citation>
    <scope>NUCLEOTIDE SEQUENCE</scope>
    <source>
        <strain evidence="1">GD03863</strain>
    </source>
</reference>
<evidence type="ECO:0000313" key="1">
    <source>
        <dbReference type="EMBL" id="MDH0702118.1"/>
    </source>
</evidence>
<dbReference type="Proteomes" id="UP001161137">
    <property type="component" value="Unassembled WGS sequence"/>
</dbReference>
<sequence>MAVPQQQPYVTYQANGIATVYAIPFKLLRTSDLDVQLDGAPVTTGFVISGLGNDTSTITFSTALSGRLLLLRDVPLERVTDYQTNGDLLAKTLNLDLDRIWMAIQGFFSQQVSAVRAPFPETLTSLPPAIERVGMLISFDSNGNPSVVAPESGSAVELAILLSDGSSLLNGASRVARSTIAVNSLSELATLRRDRNLVANLVLGGRSGFFFFESDDYSAQVTADPLQGVYVAPASDPSGASGAWVRQDGQAIISSRGLRIGWFGAVGDGVTNDAAAIQAAYDLAATTRFGRVEFGYGRFAMSETVLLDKSSCSFVGFEDGFRQTGFSAQTGSVLIWTGGSAPMFSQSVVGIGFKGFSAYNTGLATDFLEMNSGAQNNVFEDLYFYPPSIMQRFSRSIIRS</sequence>
<evidence type="ECO:0000313" key="2">
    <source>
        <dbReference type="Proteomes" id="UP001161137"/>
    </source>
</evidence>
<dbReference type="SUPFAM" id="SSF51126">
    <property type="entry name" value="Pectin lyase-like"/>
    <property type="match status" value="1"/>
</dbReference>
<dbReference type="EMBL" id="JAOCDH010000012">
    <property type="protein sequence ID" value="MDH0702118.1"/>
    <property type="molecule type" value="Genomic_DNA"/>
</dbReference>
<accession>A0AA42IMN9</accession>
<proteinExistence type="predicted"/>
<name>A0AA42IMN9_9GAMM</name>
<dbReference type="AlphaFoldDB" id="A0AA42IMN9"/>
<organism evidence="1 2">
    <name type="scientific">Ectopseudomonas toyotomiensis</name>
    <dbReference type="NCBI Taxonomy" id="554344"/>
    <lineage>
        <taxon>Bacteria</taxon>
        <taxon>Pseudomonadati</taxon>
        <taxon>Pseudomonadota</taxon>
        <taxon>Gammaproteobacteria</taxon>
        <taxon>Pseudomonadales</taxon>
        <taxon>Pseudomonadaceae</taxon>
        <taxon>Ectopseudomonas</taxon>
    </lineage>
</organism>
<comment type="caution">
    <text evidence="1">The sequence shown here is derived from an EMBL/GenBank/DDBJ whole genome shotgun (WGS) entry which is preliminary data.</text>
</comment>
<protein>
    <submittedName>
        <fullName evidence="1">Uncharacterized protein</fullName>
    </submittedName>
</protein>
<dbReference type="Gene3D" id="2.160.20.10">
    <property type="entry name" value="Single-stranded right-handed beta-helix, Pectin lyase-like"/>
    <property type="match status" value="1"/>
</dbReference>
<dbReference type="InterPro" id="IPR011050">
    <property type="entry name" value="Pectin_lyase_fold/virulence"/>
</dbReference>